<organism evidence="1 2">
    <name type="scientific">Haloplasma contractile SSD-17B</name>
    <dbReference type="NCBI Taxonomy" id="1033810"/>
    <lineage>
        <taxon>Bacteria</taxon>
        <taxon>Bacillati</taxon>
        <taxon>Mycoplasmatota</taxon>
        <taxon>Mollicutes</taxon>
        <taxon>Haloplasmatales</taxon>
        <taxon>Haloplasmataceae</taxon>
        <taxon>Haloplasma</taxon>
    </lineage>
</organism>
<dbReference type="Proteomes" id="UP000005707">
    <property type="component" value="Unassembled WGS sequence"/>
</dbReference>
<reference evidence="1 2" key="1">
    <citation type="journal article" date="2011" name="J. Bacteriol.">
        <title>Genome sequence of Haloplasma contractile, an unusual contractile bacterium from a deep-sea anoxic brine lake.</title>
        <authorList>
            <person name="Antunes A."/>
            <person name="Alam I."/>
            <person name="El Dorry H."/>
            <person name="Siam R."/>
            <person name="Robertson A."/>
            <person name="Bajic V.B."/>
            <person name="Stingl U."/>
        </authorList>
    </citation>
    <scope>NUCLEOTIDE SEQUENCE [LARGE SCALE GENOMIC DNA]</scope>
    <source>
        <strain evidence="1 2">SSD-17B</strain>
    </source>
</reference>
<accession>U2EBB5</accession>
<evidence type="ECO:0000313" key="2">
    <source>
        <dbReference type="Proteomes" id="UP000005707"/>
    </source>
</evidence>
<dbReference type="InParanoid" id="U2EBB5"/>
<dbReference type="STRING" id="1033810.HLPCO_001995"/>
<sequence length="65" mass="7507">MMFGGLILLIVLVYILYHTSDNQTINLGNKNSSNEKSAIQMLNERYANGDIQEEEYIRKKELLSK</sequence>
<protein>
    <submittedName>
        <fullName evidence="1">Membrane protein</fullName>
    </submittedName>
</protein>
<dbReference type="EMBL" id="AFNU02000006">
    <property type="protein sequence ID" value="ERJ12081.1"/>
    <property type="molecule type" value="Genomic_DNA"/>
</dbReference>
<comment type="caution">
    <text evidence="1">The sequence shown here is derived from an EMBL/GenBank/DDBJ whole genome shotgun (WGS) entry which is preliminary data.</text>
</comment>
<evidence type="ECO:0000313" key="1">
    <source>
        <dbReference type="EMBL" id="ERJ12081.1"/>
    </source>
</evidence>
<reference evidence="1 2" key="2">
    <citation type="journal article" date="2013" name="PLoS ONE">
        <title>INDIGO - INtegrated Data Warehouse of MIcrobial GenOmes with Examples from the Red Sea Extremophiles.</title>
        <authorList>
            <person name="Alam I."/>
            <person name="Antunes A."/>
            <person name="Kamau A.A."/>
            <person name="Ba Alawi W."/>
            <person name="Kalkatawi M."/>
            <person name="Stingl U."/>
            <person name="Bajic V.B."/>
        </authorList>
    </citation>
    <scope>NUCLEOTIDE SEQUENCE [LARGE SCALE GENOMIC DNA]</scope>
    <source>
        <strain evidence="1 2">SSD-17B</strain>
    </source>
</reference>
<gene>
    <name evidence="1" type="ORF">HLPCO_001995</name>
</gene>
<proteinExistence type="predicted"/>
<keyword evidence="2" id="KW-1185">Reference proteome</keyword>
<dbReference type="RefSeq" id="WP_008827313.1">
    <property type="nucleotide sequence ID" value="NZ_AFNU02000006.1"/>
</dbReference>
<name>U2EBB5_9MOLU</name>
<dbReference type="AlphaFoldDB" id="U2EBB5"/>